<comment type="caution">
    <text evidence="1">The sequence shown here is derived from an EMBL/GenBank/DDBJ whole genome shotgun (WGS) entry which is preliminary data.</text>
</comment>
<accession>A0A225NIA7</accession>
<proteinExistence type="predicted"/>
<gene>
    <name evidence="1" type="ORF">ATO3_19745</name>
</gene>
<keyword evidence="2" id="KW-1185">Reference proteome</keyword>
<dbReference type="EMBL" id="AQQR01000011">
    <property type="protein sequence ID" value="OWU70504.1"/>
    <property type="molecule type" value="Genomic_DNA"/>
</dbReference>
<evidence type="ECO:0000313" key="2">
    <source>
        <dbReference type="Proteomes" id="UP000215377"/>
    </source>
</evidence>
<evidence type="ECO:0000313" key="1">
    <source>
        <dbReference type="EMBL" id="OWU70504.1"/>
    </source>
</evidence>
<protein>
    <submittedName>
        <fullName evidence="1">Uncharacterized protein</fullName>
    </submittedName>
</protein>
<name>A0A225NIA7_9RHOB</name>
<sequence length="98" mass="11048">MAQSDRWFSSPTQIFWTCKALLDGRTLTHKTEIREVKGWRLASICHRLKSEFGWPILVEYRGPENVAHYRLASGTDLSQLRFPPSAKSLADDLTGGAA</sequence>
<dbReference type="Proteomes" id="UP000215377">
    <property type="component" value="Unassembled WGS sequence"/>
</dbReference>
<dbReference type="AlphaFoldDB" id="A0A225NIA7"/>
<dbReference type="RefSeq" id="WP_088651638.1">
    <property type="nucleotide sequence ID" value="NZ_AQQR01000011.1"/>
</dbReference>
<dbReference type="OrthoDB" id="7726947at2"/>
<organism evidence="1 2">
    <name type="scientific">Marinibacterium profundimaris</name>
    <dbReference type="NCBI Taxonomy" id="1679460"/>
    <lineage>
        <taxon>Bacteria</taxon>
        <taxon>Pseudomonadati</taxon>
        <taxon>Pseudomonadota</taxon>
        <taxon>Alphaproteobacteria</taxon>
        <taxon>Rhodobacterales</taxon>
        <taxon>Paracoccaceae</taxon>
        <taxon>Marinibacterium</taxon>
    </lineage>
</organism>
<reference evidence="1 2" key="1">
    <citation type="submission" date="2013-04" db="EMBL/GenBank/DDBJ databases">
        <title>Oceanicola sp. 22II1-22F33 Genome Sequencing.</title>
        <authorList>
            <person name="Lai Q."/>
            <person name="Li G."/>
            <person name="Shao Z."/>
        </authorList>
    </citation>
    <scope>NUCLEOTIDE SEQUENCE [LARGE SCALE GENOMIC DNA]</scope>
    <source>
        <strain evidence="1 2">22II1-22F33</strain>
    </source>
</reference>